<dbReference type="RefSeq" id="XP_001839791.2">
    <property type="nucleotide sequence ID" value="XM_001839739.2"/>
</dbReference>
<dbReference type="Proteomes" id="UP000001861">
    <property type="component" value="Unassembled WGS sequence"/>
</dbReference>
<organism evidence="3 4">
    <name type="scientific">Coprinopsis cinerea (strain Okayama-7 / 130 / ATCC MYA-4618 / FGSC 9003)</name>
    <name type="common">Inky cap fungus</name>
    <name type="synonym">Hormographiella aspergillata</name>
    <dbReference type="NCBI Taxonomy" id="240176"/>
    <lineage>
        <taxon>Eukaryota</taxon>
        <taxon>Fungi</taxon>
        <taxon>Dikarya</taxon>
        <taxon>Basidiomycota</taxon>
        <taxon>Agaricomycotina</taxon>
        <taxon>Agaricomycetes</taxon>
        <taxon>Agaricomycetidae</taxon>
        <taxon>Agaricales</taxon>
        <taxon>Agaricineae</taxon>
        <taxon>Psathyrellaceae</taxon>
        <taxon>Coprinopsis</taxon>
    </lineage>
</organism>
<feature type="region of interest" description="Disordered" evidence="1">
    <location>
        <begin position="1"/>
        <end position="24"/>
    </location>
</feature>
<keyword evidence="4" id="KW-1185">Reference proteome</keyword>
<protein>
    <recommendedName>
        <fullName evidence="2">Integrase core domain-containing protein</fullName>
    </recommendedName>
</protein>
<dbReference type="eggNOG" id="ENOG502SNTK">
    <property type="taxonomic scope" value="Eukaryota"/>
</dbReference>
<name>A8P9K4_COPC7</name>
<dbReference type="EMBL" id="AACS02000011">
    <property type="protein sequence ID" value="EAU82027.2"/>
    <property type="molecule type" value="Genomic_DNA"/>
</dbReference>
<accession>A8P9K4</accession>
<dbReference type="InParanoid" id="A8P9K4"/>
<feature type="compositionally biased region" description="Polar residues" evidence="1">
    <location>
        <begin position="1"/>
        <end position="17"/>
    </location>
</feature>
<feature type="compositionally biased region" description="Acidic residues" evidence="1">
    <location>
        <begin position="477"/>
        <end position="492"/>
    </location>
</feature>
<dbReference type="VEuPathDB" id="FungiDB:CC1G_12593"/>
<dbReference type="Pfam" id="PF24764">
    <property type="entry name" value="rva_4"/>
    <property type="match status" value="1"/>
</dbReference>
<dbReference type="HOGENOM" id="CLU_500586_0_0_1"/>
<gene>
    <name evidence="3" type="ORF">CC1G_12593</name>
</gene>
<dbReference type="PANTHER" id="PTHR46177:SF1">
    <property type="entry name" value="INTEGRASE CATALYTIC DOMAIN-CONTAINING PROTEIN"/>
    <property type="match status" value="1"/>
</dbReference>
<dbReference type="AlphaFoldDB" id="A8P9K4"/>
<feature type="domain" description="Integrase core" evidence="2">
    <location>
        <begin position="155"/>
        <end position="334"/>
    </location>
</feature>
<feature type="compositionally biased region" description="Low complexity" evidence="1">
    <location>
        <begin position="382"/>
        <end position="399"/>
    </location>
</feature>
<evidence type="ECO:0000313" key="4">
    <source>
        <dbReference type="Proteomes" id="UP000001861"/>
    </source>
</evidence>
<dbReference type="KEGG" id="cci:CC1G_12593"/>
<sequence length="544" mass="60651">MARTSNTFKQSNNSGGRNQWRERPVLEDIPDLPQRLQVYINEGVRVKDIPQEIESDLGAIVKLPTIKKIMQRFDIKTSRRSGVSYVEKGAAILQTMKEDPLGRWGCRTVKEKLALQGVHVERDFIMRFRRAQDVTATANRHPQTRKAHSHGLYCSGPNEEWGMDGHEKILLSMGIGVYGIIDKYSRMELILVAVPNARDDELPLAVYLRTVKKYGGMPITSTSDKGTELRKVISVIGTLRATYQPYIPESVVASHNALKSPDNITRERNWRPLWEKDLANVLYFYRAGQEAAGFHPNNDFHASLSRWLWACIVQTLLDKVMSENQKHRIRGQKKSLMPTDARRIDMFKHPERFGGRDQLIPIPQQDIDRLLAEYDQPHLFNSPPSSDGSSADPSTASDPDQAEDPNQGVEARQQSPSWDDDTPMDDDDVSVIVASEDSVNYEPASPNAGSGTVTPPWPAGTAPTDFAASPPGSPMAEDTDLDAEGEPDDSATEDAGLAARQAREREMLDKFHQKLVDHINKDLVITAETTDTVDTPADTASTST</sequence>
<feature type="region of interest" description="Disordered" evidence="1">
    <location>
        <begin position="377"/>
        <end position="427"/>
    </location>
</feature>
<feature type="compositionally biased region" description="Acidic residues" evidence="1">
    <location>
        <begin position="418"/>
        <end position="427"/>
    </location>
</feature>
<dbReference type="OrthoDB" id="5392716at2759"/>
<feature type="region of interest" description="Disordered" evidence="1">
    <location>
        <begin position="439"/>
        <end position="496"/>
    </location>
</feature>
<proteinExistence type="predicted"/>
<comment type="caution">
    <text evidence="3">The sequence shown here is derived from an EMBL/GenBank/DDBJ whole genome shotgun (WGS) entry which is preliminary data.</text>
</comment>
<evidence type="ECO:0000259" key="2">
    <source>
        <dbReference type="Pfam" id="PF24764"/>
    </source>
</evidence>
<dbReference type="InterPro" id="IPR058913">
    <property type="entry name" value="Integrase_dom_put"/>
</dbReference>
<dbReference type="PANTHER" id="PTHR46177">
    <property type="entry name" value="INTEGRASE CATALYTIC DOMAIN-CONTAINING PROTEIN"/>
    <property type="match status" value="1"/>
</dbReference>
<evidence type="ECO:0000313" key="3">
    <source>
        <dbReference type="EMBL" id="EAU82027.2"/>
    </source>
</evidence>
<reference evidence="3 4" key="1">
    <citation type="journal article" date="2010" name="Proc. Natl. Acad. Sci. U.S.A.">
        <title>Insights into evolution of multicellular fungi from the assembled chromosomes of the mushroom Coprinopsis cinerea (Coprinus cinereus).</title>
        <authorList>
            <person name="Stajich J.E."/>
            <person name="Wilke S.K."/>
            <person name="Ahren D."/>
            <person name="Au C.H."/>
            <person name="Birren B.W."/>
            <person name="Borodovsky M."/>
            <person name="Burns C."/>
            <person name="Canback B."/>
            <person name="Casselton L.A."/>
            <person name="Cheng C.K."/>
            <person name="Deng J."/>
            <person name="Dietrich F.S."/>
            <person name="Fargo D.C."/>
            <person name="Farman M.L."/>
            <person name="Gathman A.C."/>
            <person name="Goldberg J."/>
            <person name="Guigo R."/>
            <person name="Hoegger P.J."/>
            <person name="Hooker J.B."/>
            <person name="Huggins A."/>
            <person name="James T.Y."/>
            <person name="Kamada T."/>
            <person name="Kilaru S."/>
            <person name="Kodira C."/>
            <person name="Kues U."/>
            <person name="Kupfer D."/>
            <person name="Kwan H.S."/>
            <person name="Lomsadze A."/>
            <person name="Li W."/>
            <person name="Lilly W.W."/>
            <person name="Ma L.J."/>
            <person name="Mackey A.J."/>
            <person name="Manning G."/>
            <person name="Martin F."/>
            <person name="Muraguchi H."/>
            <person name="Natvig D.O."/>
            <person name="Palmerini H."/>
            <person name="Ramesh M.A."/>
            <person name="Rehmeyer C.J."/>
            <person name="Roe B.A."/>
            <person name="Shenoy N."/>
            <person name="Stanke M."/>
            <person name="Ter-Hovhannisyan V."/>
            <person name="Tunlid A."/>
            <person name="Velagapudi R."/>
            <person name="Vision T.J."/>
            <person name="Zeng Q."/>
            <person name="Zolan M.E."/>
            <person name="Pukkila P.J."/>
        </authorList>
    </citation>
    <scope>NUCLEOTIDE SEQUENCE [LARGE SCALE GENOMIC DNA]</scope>
    <source>
        <strain evidence="4">Okayama-7 / 130 / ATCC MYA-4618 / FGSC 9003</strain>
    </source>
</reference>
<dbReference type="GeneID" id="6016409"/>
<evidence type="ECO:0000256" key="1">
    <source>
        <dbReference type="SAM" id="MobiDB-lite"/>
    </source>
</evidence>